<comment type="similarity">
    <text evidence="2">Belongs to the TrbI/VirB10 family.</text>
</comment>
<feature type="compositionally biased region" description="Polar residues" evidence="7">
    <location>
        <begin position="152"/>
        <end position="162"/>
    </location>
</feature>
<feature type="compositionally biased region" description="Basic and acidic residues" evidence="7">
    <location>
        <begin position="1"/>
        <end position="14"/>
    </location>
</feature>
<keyword evidence="6 8" id="KW-0472">Membrane</keyword>
<feature type="region of interest" description="Disordered" evidence="7">
    <location>
        <begin position="113"/>
        <end position="185"/>
    </location>
</feature>
<dbReference type="AlphaFoldDB" id="A0A6H0G0E2"/>
<feature type="region of interest" description="Disordered" evidence="7">
    <location>
        <begin position="1"/>
        <end position="42"/>
    </location>
</feature>
<dbReference type="Proteomes" id="UP000501692">
    <property type="component" value="Plasmid pA1254_2"/>
</dbReference>
<evidence type="ECO:0000313" key="9">
    <source>
        <dbReference type="EMBL" id="QIT20029.1"/>
    </source>
</evidence>
<dbReference type="InterPro" id="IPR047695">
    <property type="entry name" value="T4SS_VirB10/PtlG"/>
</dbReference>
<protein>
    <submittedName>
        <fullName evidence="9">TrbI/VirB10 family protein</fullName>
    </submittedName>
</protein>
<gene>
    <name evidence="9" type="ORF">G8E09_19665</name>
</gene>
<evidence type="ECO:0000313" key="10">
    <source>
        <dbReference type="Proteomes" id="UP000501692"/>
    </source>
</evidence>
<dbReference type="InterPro" id="IPR005498">
    <property type="entry name" value="T4SS_VirB10/TraB/TrbI"/>
</dbReference>
<feature type="compositionally biased region" description="Basic and acidic residues" evidence="7">
    <location>
        <begin position="23"/>
        <end position="42"/>
    </location>
</feature>
<keyword evidence="5 8" id="KW-1133">Transmembrane helix</keyword>
<dbReference type="InterPro" id="IPR042217">
    <property type="entry name" value="T4SS_VirB10/TrbI"/>
</dbReference>
<organism evidence="9 10">
    <name type="scientific">Acinetobacter pittii</name>
    <name type="common">Acinetobacter genomosp. 3</name>
    <dbReference type="NCBI Taxonomy" id="48296"/>
    <lineage>
        <taxon>Bacteria</taxon>
        <taxon>Pseudomonadati</taxon>
        <taxon>Pseudomonadota</taxon>
        <taxon>Gammaproteobacteria</taxon>
        <taxon>Moraxellales</taxon>
        <taxon>Moraxellaceae</taxon>
        <taxon>Acinetobacter</taxon>
        <taxon>Acinetobacter calcoaceticus/baumannii complex</taxon>
    </lineage>
</organism>
<evidence type="ECO:0000256" key="6">
    <source>
        <dbReference type="ARBA" id="ARBA00023136"/>
    </source>
</evidence>
<evidence type="ECO:0000256" key="4">
    <source>
        <dbReference type="ARBA" id="ARBA00022692"/>
    </source>
</evidence>
<name>A0A6H0G0E2_ACIPI</name>
<evidence type="ECO:0000256" key="3">
    <source>
        <dbReference type="ARBA" id="ARBA00022475"/>
    </source>
</evidence>
<keyword evidence="4 8" id="KW-0812">Transmembrane</keyword>
<dbReference type="EMBL" id="CP049808">
    <property type="protein sequence ID" value="QIT20029.1"/>
    <property type="molecule type" value="Genomic_DNA"/>
</dbReference>
<dbReference type="Gene3D" id="2.40.128.260">
    <property type="entry name" value="Type IV secretion system, VirB10/TraB/TrbI"/>
    <property type="match status" value="1"/>
</dbReference>
<evidence type="ECO:0000256" key="5">
    <source>
        <dbReference type="ARBA" id="ARBA00022989"/>
    </source>
</evidence>
<comment type="subcellular location">
    <subcellularLocation>
        <location evidence="1">Cell membrane</location>
        <topology evidence="1">Single-pass membrane protein</topology>
    </subcellularLocation>
</comment>
<geneLocation type="plasmid" evidence="10">
    <name>pa1254_2</name>
</geneLocation>
<dbReference type="GO" id="GO:0005886">
    <property type="term" value="C:plasma membrane"/>
    <property type="evidence" value="ECO:0007669"/>
    <property type="project" value="UniProtKB-SubCell"/>
</dbReference>
<dbReference type="NCBIfam" id="NF038091">
    <property type="entry name" value="T4SS_VirB10"/>
    <property type="match status" value="1"/>
</dbReference>
<evidence type="ECO:0000256" key="2">
    <source>
        <dbReference type="ARBA" id="ARBA00010265"/>
    </source>
</evidence>
<evidence type="ECO:0000256" key="1">
    <source>
        <dbReference type="ARBA" id="ARBA00004162"/>
    </source>
</evidence>
<dbReference type="CDD" id="cd16429">
    <property type="entry name" value="VirB10"/>
    <property type="match status" value="1"/>
</dbReference>
<evidence type="ECO:0000256" key="8">
    <source>
        <dbReference type="SAM" id="Phobius"/>
    </source>
</evidence>
<keyword evidence="3" id="KW-1003">Cell membrane</keyword>
<feature type="compositionally biased region" description="Low complexity" evidence="7">
    <location>
        <begin position="117"/>
        <end position="126"/>
    </location>
</feature>
<feature type="transmembrane region" description="Helical" evidence="8">
    <location>
        <begin position="51"/>
        <end position="72"/>
    </location>
</feature>
<keyword evidence="9" id="KW-0614">Plasmid</keyword>
<accession>A0A6H0G0E2</accession>
<dbReference type="RefSeq" id="WP_167564513.1">
    <property type="nucleotide sequence ID" value="NZ_CP049808.1"/>
</dbReference>
<sequence length="446" mass="47561">MSNETENKIIKDDAAYDPMQANESEKVETSDHLEDMPEVDSEQKSKGVNKLFWAIAFLLGLIVIFGGVVVFGKNYAAQKEAEKAEAQKVAERKESATDTASADISKQKAQMMLDQQANAANVTAAASEPVSADGAPNPNMQPPNNQPAPNYVTGTGNYTTVETAPPREYKASNNPGTSLAEDAGARKRNGDVLAYTSDNSNAGGNVRAGAAGGAMGLMPMDEDRPQGQGANGDSRNGFANQYQSTAFSPSVATQRKNLTLLLKQGTVIPCVLLTKIDSTYAGQTACQVAKDVYSANGQTLLIERGSKVIGEQRVQLTQGQARVFVLWSRLETPKGVQVQIDSGSTDSLGASGLPARINSQWLKRFGNAILLSLIQDSVSSLANRNNQSGGVSYNSTSDAANEMAVEALKNSINIPPTAHVHQGALLNVFVARDVDFSHVYRLVNRY</sequence>
<proteinExistence type="inferred from homology"/>
<dbReference type="Pfam" id="PF03743">
    <property type="entry name" value="TrbI"/>
    <property type="match status" value="1"/>
</dbReference>
<reference evidence="9 10" key="1">
    <citation type="submission" date="2020-03" db="EMBL/GenBank/DDBJ databases">
        <authorList>
            <person name="Zhang L."/>
            <person name="Han X."/>
            <person name="Chen Y."/>
            <person name="Yu Y."/>
        </authorList>
    </citation>
    <scope>NUCLEOTIDE SEQUENCE [LARGE SCALE GENOMIC DNA]</scope>
    <source>
        <strain evidence="9 10">A1254</strain>
        <plasmid evidence="10">pa1254_2</plasmid>
    </source>
</reference>
<evidence type="ECO:0000256" key="7">
    <source>
        <dbReference type="SAM" id="MobiDB-lite"/>
    </source>
</evidence>